<protein>
    <submittedName>
        <fullName evidence="2">Uncharacterized protein</fullName>
    </submittedName>
</protein>
<accession>A0A9P8CAI9</accession>
<gene>
    <name evidence="2" type="ORF">BJ875DRAFT_436305</name>
</gene>
<proteinExistence type="predicted"/>
<organism evidence="2 3">
    <name type="scientific">Amylocarpus encephaloides</name>
    <dbReference type="NCBI Taxonomy" id="45428"/>
    <lineage>
        <taxon>Eukaryota</taxon>
        <taxon>Fungi</taxon>
        <taxon>Dikarya</taxon>
        <taxon>Ascomycota</taxon>
        <taxon>Pezizomycotina</taxon>
        <taxon>Leotiomycetes</taxon>
        <taxon>Helotiales</taxon>
        <taxon>Helotiales incertae sedis</taxon>
        <taxon>Amylocarpus</taxon>
    </lineage>
</organism>
<dbReference type="Proteomes" id="UP000824998">
    <property type="component" value="Unassembled WGS sequence"/>
</dbReference>
<feature type="region of interest" description="Disordered" evidence="1">
    <location>
        <begin position="174"/>
        <end position="202"/>
    </location>
</feature>
<reference evidence="2" key="1">
    <citation type="journal article" date="2021" name="IMA Fungus">
        <title>Genomic characterization of three marine fungi, including Emericellopsis atlantica sp. nov. with signatures of a generalist lifestyle and marine biomass degradation.</title>
        <authorList>
            <person name="Hagestad O.C."/>
            <person name="Hou L."/>
            <person name="Andersen J.H."/>
            <person name="Hansen E.H."/>
            <person name="Altermark B."/>
            <person name="Li C."/>
            <person name="Kuhnert E."/>
            <person name="Cox R.J."/>
            <person name="Crous P.W."/>
            <person name="Spatafora J.W."/>
            <person name="Lail K."/>
            <person name="Amirebrahimi M."/>
            <person name="Lipzen A."/>
            <person name="Pangilinan J."/>
            <person name="Andreopoulos W."/>
            <person name="Hayes R.D."/>
            <person name="Ng V."/>
            <person name="Grigoriev I.V."/>
            <person name="Jackson S.A."/>
            <person name="Sutton T.D.S."/>
            <person name="Dobson A.D.W."/>
            <person name="Rama T."/>
        </authorList>
    </citation>
    <scope>NUCLEOTIDE SEQUENCE</scope>
    <source>
        <strain evidence="2">TRa018bII</strain>
    </source>
</reference>
<evidence type="ECO:0000313" key="3">
    <source>
        <dbReference type="Proteomes" id="UP000824998"/>
    </source>
</evidence>
<evidence type="ECO:0000256" key="1">
    <source>
        <dbReference type="SAM" id="MobiDB-lite"/>
    </source>
</evidence>
<dbReference type="EMBL" id="MU251357">
    <property type="protein sequence ID" value="KAG9239550.1"/>
    <property type="molecule type" value="Genomic_DNA"/>
</dbReference>
<evidence type="ECO:0000313" key="2">
    <source>
        <dbReference type="EMBL" id="KAG9239550.1"/>
    </source>
</evidence>
<sequence length="228" mass="25770">MDNNQKLLLGEMPQNRRNSIPSSQMHTHLPIWTFTTDMILLEMQKLYESARDWDKAAVDLTQIMRAIRRYGGGVDSNIPTYTAQDLQARYELIHEGIAALKHAEILARLDADVLFNYEEWALVNDVDYRDFVSDPEGNGRVLLDGPTIYLSSLASQTAWDVFANNPGVETVSDTGRGREPGIPFSNAGASDVPEEPMPTDEEMAHQKCDYSEFFDFDAAFSEVRLYQP</sequence>
<name>A0A9P8CAI9_9HELO</name>
<comment type="caution">
    <text evidence="2">The sequence shown here is derived from an EMBL/GenBank/DDBJ whole genome shotgun (WGS) entry which is preliminary data.</text>
</comment>
<dbReference type="AlphaFoldDB" id="A0A9P8CAI9"/>
<keyword evidence="3" id="KW-1185">Reference proteome</keyword>
<feature type="compositionally biased region" description="Acidic residues" evidence="1">
    <location>
        <begin position="192"/>
        <end position="201"/>
    </location>
</feature>